<dbReference type="InterPro" id="IPR027417">
    <property type="entry name" value="P-loop_NTPase"/>
</dbReference>
<organism evidence="2 3">
    <name type="scientific">Albimonas pacifica</name>
    <dbReference type="NCBI Taxonomy" id="1114924"/>
    <lineage>
        <taxon>Bacteria</taxon>
        <taxon>Pseudomonadati</taxon>
        <taxon>Pseudomonadota</taxon>
        <taxon>Alphaproteobacteria</taxon>
        <taxon>Rhodobacterales</taxon>
        <taxon>Paracoccaceae</taxon>
        <taxon>Albimonas</taxon>
    </lineage>
</organism>
<keyword evidence="2" id="KW-0808">Transferase</keyword>
<dbReference type="AlphaFoldDB" id="A0A1I3IL01"/>
<dbReference type="InterPro" id="IPR000863">
    <property type="entry name" value="Sulfotransferase_dom"/>
</dbReference>
<evidence type="ECO:0000313" key="3">
    <source>
        <dbReference type="Proteomes" id="UP000199377"/>
    </source>
</evidence>
<evidence type="ECO:0000259" key="1">
    <source>
        <dbReference type="Pfam" id="PF00685"/>
    </source>
</evidence>
<proteinExistence type="predicted"/>
<keyword evidence="3" id="KW-1185">Reference proteome</keyword>
<evidence type="ECO:0000313" key="2">
    <source>
        <dbReference type="EMBL" id="SFI48549.1"/>
    </source>
</evidence>
<accession>A0A1I3IL01</accession>
<dbReference type="STRING" id="1114924.SAMN05216258_107112"/>
<dbReference type="SUPFAM" id="SSF52540">
    <property type="entry name" value="P-loop containing nucleoside triphosphate hydrolases"/>
    <property type="match status" value="1"/>
</dbReference>
<protein>
    <submittedName>
        <fullName evidence="2">Sulfotransferase domain-containing protein</fullName>
    </submittedName>
</protein>
<name>A0A1I3IL01_9RHOB</name>
<dbReference type="EMBL" id="FOQH01000007">
    <property type="protein sequence ID" value="SFI48549.1"/>
    <property type="molecule type" value="Genomic_DNA"/>
</dbReference>
<reference evidence="2 3" key="1">
    <citation type="submission" date="2016-10" db="EMBL/GenBank/DDBJ databases">
        <authorList>
            <person name="de Groot N.N."/>
        </authorList>
    </citation>
    <scope>NUCLEOTIDE SEQUENCE [LARGE SCALE GENOMIC DNA]</scope>
    <source>
        <strain evidence="2 3">CGMCC 1.11030</strain>
    </source>
</reference>
<dbReference type="Pfam" id="PF00685">
    <property type="entry name" value="Sulfotransfer_1"/>
    <property type="match status" value="1"/>
</dbReference>
<dbReference type="GO" id="GO:0008146">
    <property type="term" value="F:sulfotransferase activity"/>
    <property type="evidence" value="ECO:0007669"/>
    <property type="project" value="InterPro"/>
</dbReference>
<sequence length="325" mass="36847">MPPSRPYVVIAGSGRSGTNRLLDAFDLHPQTVCRSETEEMTGGDFAELPGATRFEEPLGEGFEGRWTRAVARARRRQSARDRIDAMDKTYYAGRPMARPVQRLLASRTIRRKVLGRVAPRLREREWDRPMFCTDAAALDAALLVLKIRPPAWLLRTHAGDPDQLVLHQIREPRAYLNSWYNRWVVQGSGGEQVFRESMVLVPHLLADFGEDPARFAEYSEERLVESQMWIWRHLNETLHLGLRDSPRYRVVNYDAFDRAPVEEMEALLGFCGLPAPAPVLEKVGAMRNTLFGAHKGGRLDPELCERVIARVLDGSPLPDLLARTA</sequence>
<dbReference type="Gene3D" id="3.40.50.300">
    <property type="entry name" value="P-loop containing nucleotide triphosphate hydrolases"/>
    <property type="match status" value="1"/>
</dbReference>
<dbReference type="RefSeq" id="WP_092861077.1">
    <property type="nucleotide sequence ID" value="NZ_FOQH01000007.1"/>
</dbReference>
<dbReference type="Proteomes" id="UP000199377">
    <property type="component" value="Unassembled WGS sequence"/>
</dbReference>
<feature type="domain" description="Sulfotransferase" evidence="1">
    <location>
        <begin position="8"/>
        <end position="282"/>
    </location>
</feature>
<gene>
    <name evidence="2" type="ORF">SAMN05216258_107112</name>
</gene>